<feature type="compositionally biased region" description="Acidic residues" evidence="1">
    <location>
        <begin position="44"/>
        <end position="53"/>
    </location>
</feature>
<dbReference type="InterPro" id="IPR043502">
    <property type="entry name" value="DNA/RNA_pol_sf"/>
</dbReference>
<dbReference type="PANTHER" id="PTHR31635">
    <property type="entry name" value="REVERSE TRANSCRIPTASE DOMAIN-CONTAINING PROTEIN-RELATED"/>
    <property type="match status" value="1"/>
</dbReference>
<feature type="domain" description="Reverse transcriptase" evidence="2">
    <location>
        <begin position="310"/>
        <end position="461"/>
    </location>
</feature>
<sequence>MSMAGSSSSEGEVPTRVEPDGEARETPQAQAEEGTGSKGALPDIGEEPGDDTLLENGLPDLSREQIIEMNRLEKQKREKKEQKREAKRKKADRIRADRLTHMGEENATRVWSDFNSEDETLVREATELLECSILWRRCRATWAEKGKTCSRYFFATLKDKQSQEKMSCLWDEEGTLVQDKELILQRVHKYYKELYSQPAITLAEQREQDRTLNLIDQRVSEEDNARLMALPGADELKDAVKELPANKAPGEDGLTAEVLHEMWEEVSPGCLKFVQEVWQNKRIGQCNFEAIIKLIPKNDKKEELKNWCPISLLTLAYKLAFIRVQHTFLWATMRRMGFTSSIIELTRSLVSEGHAKVHLNGRLTNTFKLERGVRQGCPISPLLFALSTQPLMRLLREGERRGDLVGVNIPRGRTSLHRLFADDSGVAIQAEESNFRSLCQIIERFEKVSGPQLNPAKSVIVPFTLGSPPS</sequence>
<dbReference type="PANTHER" id="PTHR31635:SF196">
    <property type="entry name" value="REVERSE TRANSCRIPTASE DOMAIN-CONTAINING PROTEIN-RELATED"/>
    <property type="match status" value="1"/>
</dbReference>
<evidence type="ECO:0000313" key="3">
    <source>
        <dbReference type="EMBL" id="KAL2632691.1"/>
    </source>
</evidence>
<dbReference type="Pfam" id="PF00078">
    <property type="entry name" value="RVT_1"/>
    <property type="match status" value="1"/>
</dbReference>
<dbReference type="EMBL" id="JBHFFA010000003">
    <property type="protein sequence ID" value="KAL2632691.1"/>
    <property type="molecule type" value="Genomic_DNA"/>
</dbReference>
<gene>
    <name evidence="3" type="ORF">R1flu_004170</name>
</gene>
<dbReference type="InterPro" id="IPR000477">
    <property type="entry name" value="RT_dom"/>
</dbReference>
<reference evidence="3 4" key="1">
    <citation type="submission" date="2024-09" db="EMBL/GenBank/DDBJ databases">
        <title>Chromosome-scale assembly of Riccia fluitans.</title>
        <authorList>
            <person name="Paukszto L."/>
            <person name="Sawicki J."/>
            <person name="Karawczyk K."/>
            <person name="Piernik-Szablinska J."/>
            <person name="Szczecinska M."/>
            <person name="Mazdziarz M."/>
        </authorList>
    </citation>
    <scope>NUCLEOTIDE SEQUENCE [LARGE SCALE GENOMIC DNA]</scope>
    <source>
        <strain evidence="3">Rf_01</strain>
        <tissue evidence="3">Aerial parts of the thallus</tissue>
    </source>
</reference>
<protein>
    <recommendedName>
        <fullName evidence="2">Reverse transcriptase domain-containing protein</fullName>
    </recommendedName>
</protein>
<feature type="region of interest" description="Disordered" evidence="1">
    <location>
        <begin position="1"/>
        <end position="93"/>
    </location>
</feature>
<evidence type="ECO:0000313" key="4">
    <source>
        <dbReference type="Proteomes" id="UP001605036"/>
    </source>
</evidence>
<organism evidence="3 4">
    <name type="scientific">Riccia fluitans</name>
    <dbReference type="NCBI Taxonomy" id="41844"/>
    <lineage>
        <taxon>Eukaryota</taxon>
        <taxon>Viridiplantae</taxon>
        <taxon>Streptophyta</taxon>
        <taxon>Embryophyta</taxon>
        <taxon>Marchantiophyta</taxon>
        <taxon>Marchantiopsida</taxon>
        <taxon>Marchantiidae</taxon>
        <taxon>Marchantiales</taxon>
        <taxon>Ricciaceae</taxon>
        <taxon>Riccia</taxon>
    </lineage>
</organism>
<dbReference type="Proteomes" id="UP001605036">
    <property type="component" value="Unassembled WGS sequence"/>
</dbReference>
<evidence type="ECO:0000259" key="2">
    <source>
        <dbReference type="Pfam" id="PF00078"/>
    </source>
</evidence>
<accession>A0ABD1YQ21</accession>
<feature type="compositionally biased region" description="Low complexity" evidence="1">
    <location>
        <begin position="1"/>
        <end position="12"/>
    </location>
</feature>
<dbReference type="AlphaFoldDB" id="A0ABD1YQ21"/>
<evidence type="ECO:0000256" key="1">
    <source>
        <dbReference type="SAM" id="MobiDB-lite"/>
    </source>
</evidence>
<comment type="caution">
    <text evidence="3">The sequence shown here is derived from an EMBL/GenBank/DDBJ whole genome shotgun (WGS) entry which is preliminary data.</text>
</comment>
<feature type="compositionally biased region" description="Basic and acidic residues" evidence="1">
    <location>
        <begin position="13"/>
        <end position="25"/>
    </location>
</feature>
<dbReference type="SUPFAM" id="SSF56672">
    <property type="entry name" value="DNA/RNA polymerases"/>
    <property type="match status" value="1"/>
</dbReference>
<proteinExistence type="predicted"/>
<keyword evidence="4" id="KW-1185">Reference proteome</keyword>
<name>A0ABD1YQ21_9MARC</name>
<feature type="compositionally biased region" description="Basic and acidic residues" evidence="1">
    <location>
        <begin position="61"/>
        <end position="84"/>
    </location>
</feature>